<evidence type="ECO:0000256" key="5">
    <source>
        <dbReference type="ARBA" id="ARBA00022692"/>
    </source>
</evidence>
<evidence type="ECO:0000259" key="15">
    <source>
        <dbReference type="Pfam" id="PF00593"/>
    </source>
</evidence>
<evidence type="ECO:0000256" key="3">
    <source>
        <dbReference type="ARBA" id="ARBA00022452"/>
    </source>
</evidence>
<name>A0ABW1SF60_9PROT</name>
<evidence type="ECO:0000256" key="4">
    <source>
        <dbReference type="ARBA" id="ARBA00022496"/>
    </source>
</evidence>
<evidence type="ECO:0000256" key="11">
    <source>
        <dbReference type="ARBA" id="ARBA00023237"/>
    </source>
</evidence>
<dbReference type="RefSeq" id="WP_377382222.1">
    <property type="nucleotide sequence ID" value="NZ_JBHSSW010000066.1"/>
</dbReference>
<keyword evidence="9 14" id="KW-0798">TonB box</keyword>
<reference evidence="18" key="1">
    <citation type="journal article" date="2019" name="Int. J. Syst. Evol. Microbiol.">
        <title>The Global Catalogue of Microorganisms (GCM) 10K type strain sequencing project: providing services to taxonomists for standard genome sequencing and annotation.</title>
        <authorList>
            <consortium name="The Broad Institute Genomics Platform"/>
            <consortium name="The Broad Institute Genome Sequencing Center for Infectious Disease"/>
            <person name="Wu L."/>
            <person name="Ma J."/>
        </authorList>
    </citation>
    <scope>NUCLEOTIDE SEQUENCE [LARGE SCALE GENOMIC DNA]</scope>
    <source>
        <strain evidence="18">CGMCC-1.15741</strain>
    </source>
</reference>
<organism evidence="17 18">
    <name type="scientific">Ponticaulis profundi</name>
    <dbReference type="NCBI Taxonomy" id="2665222"/>
    <lineage>
        <taxon>Bacteria</taxon>
        <taxon>Pseudomonadati</taxon>
        <taxon>Pseudomonadota</taxon>
        <taxon>Alphaproteobacteria</taxon>
        <taxon>Hyphomonadales</taxon>
        <taxon>Hyphomonadaceae</taxon>
        <taxon>Ponticaulis</taxon>
    </lineage>
</organism>
<keyword evidence="17" id="KW-0675">Receptor</keyword>
<dbReference type="Gene3D" id="2.40.170.20">
    <property type="entry name" value="TonB-dependent receptor, beta-barrel domain"/>
    <property type="match status" value="1"/>
</dbReference>
<keyword evidence="8" id="KW-0406">Ion transport</keyword>
<keyword evidence="11 12" id="KW-0998">Cell outer membrane</keyword>
<gene>
    <name evidence="17" type="ORF">ACFQDM_19035</name>
</gene>
<evidence type="ECO:0000256" key="14">
    <source>
        <dbReference type="RuleBase" id="RU003357"/>
    </source>
</evidence>
<evidence type="ECO:0000256" key="13">
    <source>
        <dbReference type="PROSITE-ProRule" id="PRU10144"/>
    </source>
</evidence>
<dbReference type="PROSITE" id="PS01156">
    <property type="entry name" value="TONB_DEPENDENT_REC_2"/>
    <property type="match status" value="1"/>
</dbReference>
<protein>
    <submittedName>
        <fullName evidence="17">TonB-dependent receptor</fullName>
    </submittedName>
</protein>
<dbReference type="InterPro" id="IPR012910">
    <property type="entry name" value="Plug_dom"/>
</dbReference>
<keyword evidence="4" id="KW-0410">Iron transport</keyword>
<evidence type="ECO:0000256" key="8">
    <source>
        <dbReference type="ARBA" id="ARBA00023065"/>
    </source>
</evidence>
<proteinExistence type="inferred from homology"/>
<feature type="short sequence motif" description="TonB C-terminal box" evidence="13">
    <location>
        <begin position="728"/>
        <end position="745"/>
    </location>
</feature>
<evidence type="ECO:0000256" key="9">
    <source>
        <dbReference type="ARBA" id="ARBA00023077"/>
    </source>
</evidence>
<dbReference type="EMBL" id="JBHSSW010000066">
    <property type="protein sequence ID" value="MFC6200174.1"/>
    <property type="molecule type" value="Genomic_DNA"/>
</dbReference>
<dbReference type="InterPro" id="IPR036942">
    <property type="entry name" value="Beta-barrel_TonB_sf"/>
</dbReference>
<keyword evidence="2 12" id="KW-0813">Transport</keyword>
<dbReference type="PANTHER" id="PTHR32552:SF81">
    <property type="entry name" value="TONB-DEPENDENT OUTER MEMBRANE RECEPTOR"/>
    <property type="match status" value="1"/>
</dbReference>
<evidence type="ECO:0000313" key="17">
    <source>
        <dbReference type="EMBL" id="MFC6200174.1"/>
    </source>
</evidence>
<dbReference type="InterPro" id="IPR010917">
    <property type="entry name" value="TonB_rcpt_CS"/>
</dbReference>
<sequence>MDSVVVTTRRQEENLQDVPISITALGDDDLLEKSIGDFDDVAAYTPGLSFRDFVTGFNGVATMRGLSQANVQDAVGNVGTFVDGIYLQRGYMVNFSLADIERIEVVKGPQSALYGQNTFSGAINLVTKKPTDEWRLNGSATIGDYGRKEVQIGVGGPIIEDVLGVRAFVANSAYGGTIENNYPGIDGDDFDRFGGYDRTAYSGNVEFTPTDYLTFTASYQKLERSEEQRAYYRASGSSPEWALNAGEPNAYGTGNWYEGTLPTNPNELLSGANPDRPSGLFSVPQPEMISDSEIIRLGAEWDINDAFSLSYTYGDASGEAQENFTFPQNSYNPLEGGNIAQQKEGGVLDFSSHELRLVYDEGGRFNGEVGYYRSEASDEFLFGLRFIAPGTPLFLLSDDPMSSDGLSLPFNIRANEYETEAIFARADIAFLDGRANLSLEGRYTITDVKVRDILARDRAEDAGLDPDVEAPDLSDQWKDFTPRVSLSYNLTPDNMLYGSFAKGVKSGGFNGYVTGTVPLEEDEQTYPPESNWTYEVGIKNQLLNNRLTLNAAVFYTEWIDQQISVVPVNYEDVIGDSTAVPGIWDSVGDATAIGIELESSYMPTDYLSVYGNLSYTKTEYGEGSSNPAYGDVAGEEIPGTPPLSISVGAQYQRPVYQDYEGFAGIDVNYDSKMWLDPLNTIDIEARTLVNARLGVEKGPYKAFVFVKNLTDEYYIDGAFLVPSNYSISPSFGEGRTVGLTVAYDF</sequence>
<dbReference type="Pfam" id="PF07715">
    <property type="entry name" value="Plug"/>
    <property type="match status" value="1"/>
</dbReference>
<dbReference type="Proteomes" id="UP001596303">
    <property type="component" value="Unassembled WGS sequence"/>
</dbReference>
<feature type="domain" description="TonB-dependent receptor-like beta-barrel" evidence="15">
    <location>
        <begin position="250"/>
        <end position="709"/>
    </location>
</feature>
<dbReference type="SUPFAM" id="SSF56935">
    <property type="entry name" value="Porins"/>
    <property type="match status" value="1"/>
</dbReference>
<dbReference type="InterPro" id="IPR039426">
    <property type="entry name" value="TonB-dep_rcpt-like"/>
</dbReference>
<keyword evidence="5 12" id="KW-0812">Transmembrane</keyword>
<evidence type="ECO:0000256" key="1">
    <source>
        <dbReference type="ARBA" id="ARBA00004571"/>
    </source>
</evidence>
<dbReference type="InterPro" id="IPR000531">
    <property type="entry name" value="Beta-barrel_TonB"/>
</dbReference>
<evidence type="ECO:0000256" key="6">
    <source>
        <dbReference type="ARBA" id="ARBA00022729"/>
    </source>
</evidence>
<keyword evidence="6" id="KW-0732">Signal</keyword>
<comment type="subcellular location">
    <subcellularLocation>
        <location evidence="1 12">Cell outer membrane</location>
        <topology evidence="1 12">Multi-pass membrane protein</topology>
    </subcellularLocation>
</comment>
<keyword evidence="18" id="KW-1185">Reference proteome</keyword>
<evidence type="ECO:0000256" key="12">
    <source>
        <dbReference type="PROSITE-ProRule" id="PRU01360"/>
    </source>
</evidence>
<evidence type="ECO:0000256" key="10">
    <source>
        <dbReference type="ARBA" id="ARBA00023136"/>
    </source>
</evidence>
<feature type="domain" description="TonB-dependent receptor plug" evidence="16">
    <location>
        <begin position="15"/>
        <end position="122"/>
    </location>
</feature>
<comment type="similarity">
    <text evidence="12 14">Belongs to the TonB-dependent receptor family.</text>
</comment>
<keyword evidence="7" id="KW-0408">Iron</keyword>
<dbReference type="PANTHER" id="PTHR32552">
    <property type="entry name" value="FERRICHROME IRON RECEPTOR-RELATED"/>
    <property type="match status" value="1"/>
</dbReference>
<dbReference type="Pfam" id="PF00593">
    <property type="entry name" value="TonB_dep_Rec_b-barrel"/>
    <property type="match status" value="1"/>
</dbReference>
<evidence type="ECO:0000256" key="7">
    <source>
        <dbReference type="ARBA" id="ARBA00023004"/>
    </source>
</evidence>
<evidence type="ECO:0000256" key="2">
    <source>
        <dbReference type="ARBA" id="ARBA00022448"/>
    </source>
</evidence>
<keyword evidence="10 12" id="KW-0472">Membrane</keyword>
<dbReference type="PROSITE" id="PS52016">
    <property type="entry name" value="TONB_DEPENDENT_REC_3"/>
    <property type="match status" value="1"/>
</dbReference>
<evidence type="ECO:0000313" key="18">
    <source>
        <dbReference type="Proteomes" id="UP001596303"/>
    </source>
</evidence>
<evidence type="ECO:0000259" key="16">
    <source>
        <dbReference type="Pfam" id="PF07715"/>
    </source>
</evidence>
<keyword evidence="3 12" id="KW-1134">Transmembrane beta strand</keyword>
<comment type="caution">
    <text evidence="17">The sequence shown here is derived from an EMBL/GenBank/DDBJ whole genome shotgun (WGS) entry which is preliminary data.</text>
</comment>
<accession>A0ABW1SF60</accession>
<dbReference type="CDD" id="cd01347">
    <property type="entry name" value="ligand_gated_channel"/>
    <property type="match status" value="1"/>
</dbReference>